<feature type="region of interest" description="Disordered" evidence="2">
    <location>
        <begin position="1"/>
        <end position="36"/>
    </location>
</feature>
<dbReference type="PANTHER" id="PTHR45749:SF35">
    <property type="entry name" value="AC-LIKE TRANSPOSASE-RELATED"/>
    <property type="match status" value="1"/>
</dbReference>
<keyword evidence="5" id="KW-1185">Reference proteome</keyword>
<dbReference type="AlphaFoldDB" id="A0A151J210"/>
<protein>
    <recommendedName>
        <fullName evidence="3">HAT C-terminal dimerisation domain-containing protein</fullName>
    </recommendedName>
</protein>
<evidence type="ECO:0000259" key="3">
    <source>
        <dbReference type="Pfam" id="PF05699"/>
    </source>
</evidence>
<reference evidence="4 5" key="1">
    <citation type="submission" date="2015-09" db="EMBL/GenBank/DDBJ databases">
        <title>Trachymyrmex cornetzi WGS genome.</title>
        <authorList>
            <person name="Nygaard S."/>
            <person name="Hu H."/>
            <person name="Boomsma J."/>
            <person name="Zhang G."/>
        </authorList>
    </citation>
    <scope>NUCLEOTIDE SEQUENCE [LARGE SCALE GENOMIC DNA]</scope>
    <source>
        <strain evidence="4">Tcor2-1</strain>
        <tissue evidence="4">Whole body</tissue>
    </source>
</reference>
<dbReference type="GO" id="GO:0046983">
    <property type="term" value="F:protein dimerization activity"/>
    <property type="evidence" value="ECO:0007669"/>
    <property type="project" value="InterPro"/>
</dbReference>
<evidence type="ECO:0000313" key="5">
    <source>
        <dbReference type="Proteomes" id="UP000078492"/>
    </source>
</evidence>
<feature type="domain" description="HAT C-terminal dimerisation" evidence="3">
    <location>
        <begin position="467"/>
        <end position="505"/>
    </location>
</feature>
<feature type="compositionally biased region" description="Basic and acidic residues" evidence="2">
    <location>
        <begin position="19"/>
        <end position="36"/>
    </location>
</feature>
<evidence type="ECO:0000256" key="1">
    <source>
        <dbReference type="SAM" id="Coils"/>
    </source>
</evidence>
<organism evidence="4 5">
    <name type="scientific">Trachymyrmex cornetzi</name>
    <dbReference type="NCBI Taxonomy" id="471704"/>
    <lineage>
        <taxon>Eukaryota</taxon>
        <taxon>Metazoa</taxon>
        <taxon>Ecdysozoa</taxon>
        <taxon>Arthropoda</taxon>
        <taxon>Hexapoda</taxon>
        <taxon>Insecta</taxon>
        <taxon>Pterygota</taxon>
        <taxon>Neoptera</taxon>
        <taxon>Endopterygota</taxon>
        <taxon>Hymenoptera</taxon>
        <taxon>Apocrita</taxon>
        <taxon>Aculeata</taxon>
        <taxon>Formicoidea</taxon>
        <taxon>Formicidae</taxon>
        <taxon>Myrmicinae</taxon>
        <taxon>Trachymyrmex</taxon>
    </lineage>
</organism>
<sequence length="530" mass="62458">MASRETSDASGRGGAGKGKTVDYRQRKLTTETKNADSGKKVTFRLEDEKERKSVVESLKVKERFWEEKIRGLEEKIRGLEEKRIERENKVKEWIEKVEKKSREREEECKGIKERLDEIERKIGQGNLIGEGEEEEERSVYSRGENIYSRAGSACSGRWSEGSTDRLSGKEIGAIRKLMGEKEREERKCNIVIKGFNWEGNKETEKGRERAKEFIKEKIGVDTEVISWRMSGPVAIIKVGSEERKREIMINEYKLRGGKVFFENDLDIKIGYGRVKIRGIWKDWKEIEREEEKRKKENNNNRERNMIFWNTAGIINKDKEFWKFIGKFEFISLSETWLEEDGWKKIEGRLPSSHDWEKWVEENRFEKEIIRRERDGQRQWEESKLRAARYNVRYKEFDAGNRKHNYLRKENLGRIGIGEGVRGLVRLRCGNMEEGNKYWIEKEQKRCVFCGKETDCMEHYIGECQRVVTVASCERSFSKLKLIKTYLRSSMGQNRLTNLGILSIENSISKQLNYGDIIDEFASRKARKIAL</sequence>
<gene>
    <name evidence="4" type="ORF">ALC57_11773</name>
</gene>
<name>A0A151J210_9HYME</name>
<keyword evidence="1" id="KW-0175">Coiled coil</keyword>
<accession>A0A151J210</accession>
<evidence type="ECO:0000313" key="4">
    <source>
        <dbReference type="EMBL" id="KYN15976.1"/>
    </source>
</evidence>
<feature type="coiled-coil region" evidence="1">
    <location>
        <begin position="55"/>
        <end position="121"/>
    </location>
</feature>
<dbReference type="EMBL" id="KQ980461">
    <property type="protein sequence ID" value="KYN15976.1"/>
    <property type="molecule type" value="Genomic_DNA"/>
</dbReference>
<dbReference type="InterPro" id="IPR008906">
    <property type="entry name" value="HATC_C_dom"/>
</dbReference>
<dbReference type="PANTHER" id="PTHR45749">
    <property type="match status" value="1"/>
</dbReference>
<dbReference type="Pfam" id="PF05699">
    <property type="entry name" value="Dimer_Tnp_hAT"/>
    <property type="match status" value="1"/>
</dbReference>
<dbReference type="Proteomes" id="UP000078492">
    <property type="component" value="Unassembled WGS sequence"/>
</dbReference>
<evidence type="ECO:0000256" key="2">
    <source>
        <dbReference type="SAM" id="MobiDB-lite"/>
    </source>
</evidence>
<proteinExistence type="predicted"/>